<evidence type="ECO:0000313" key="3">
    <source>
        <dbReference type="EMBL" id="AZU03559.1"/>
    </source>
</evidence>
<evidence type="ECO:0000256" key="1">
    <source>
        <dbReference type="SAM" id="MobiDB-lite"/>
    </source>
</evidence>
<dbReference type="KEGG" id="gak:X907_1020"/>
<organism evidence="3 4">
    <name type="scientific">Glycocaulis alkaliphilus</name>
    <dbReference type="NCBI Taxonomy" id="1434191"/>
    <lineage>
        <taxon>Bacteria</taxon>
        <taxon>Pseudomonadati</taxon>
        <taxon>Pseudomonadota</taxon>
        <taxon>Alphaproteobacteria</taxon>
        <taxon>Maricaulales</taxon>
        <taxon>Maricaulaceae</taxon>
        <taxon>Glycocaulis</taxon>
    </lineage>
</organism>
<gene>
    <name evidence="3" type="ORF">X907_1020</name>
</gene>
<keyword evidence="2" id="KW-0472">Membrane</keyword>
<protein>
    <submittedName>
        <fullName evidence="3">Uncharacterized protein</fullName>
    </submittedName>
</protein>
<dbReference type="AlphaFoldDB" id="A0A3T0E8B9"/>
<dbReference type="Proteomes" id="UP000286954">
    <property type="component" value="Chromosome"/>
</dbReference>
<evidence type="ECO:0000256" key="2">
    <source>
        <dbReference type="SAM" id="Phobius"/>
    </source>
</evidence>
<accession>A0A3T0E8B9</accession>
<name>A0A3T0E8B9_9PROT</name>
<evidence type="ECO:0000313" key="4">
    <source>
        <dbReference type="Proteomes" id="UP000286954"/>
    </source>
</evidence>
<keyword evidence="2" id="KW-1133">Transmembrane helix</keyword>
<sequence>MELLLLVINIFAGALLLAALVRIAWPYFSGGRKQRRRGTGGGADRDTLHTSAE</sequence>
<dbReference type="RefSeq" id="WP_170175462.1">
    <property type="nucleotide sequence ID" value="NZ_BMFB01000002.1"/>
</dbReference>
<keyword evidence="2" id="KW-0812">Transmembrane</keyword>
<reference evidence="3 4" key="1">
    <citation type="submission" date="2016-12" db="EMBL/GenBank/DDBJ databases">
        <title>The genome of dimorphic prosthecate Glycocaulis alkaliphilus 6b-8t, isolated from crude oil dictates its adaptability in petroleum environments.</title>
        <authorList>
            <person name="Wu X.-L."/>
            <person name="Geng S."/>
        </authorList>
    </citation>
    <scope>NUCLEOTIDE SEQUENCE [LARGE SCALE GENOMIC DNA]</scope>
    <source>
        <strain evidence="3 4">6B-8</strain>
    </source>
</reference>
<keyword evidence="4" id="KW-1185">Reference proteome</keyword>
<feature type="transmembrane region" description="Helical" evidence="2">
    <location>
        <begin position="6"/>
        <end position="28"/>
    </location>
</feature>
<feature type="region of interest" description="Disordered" evidence="1">
    <location>
        <begin position="31"/>
        <end position="53"/>
    </location>
</feature>
<proteinExistence type="predicted"/>
<dbReference type="EMBL" id="CP018911">
    <property type="protein sequence ID" value="AZU03559.1"/>
    <property type="molecule type" value="Genomic_DNA"/>
</dbReference>
<feature type="compositionally biased region" description="Basic and acidic residues" evidence="1">
    <location>
        <begin position="43"/>
        <end position="53"/>
    </location>
</feature>